<feature type="compositionally biased region" description="Basic and acidic residues" evidence="1">
    <location>
        <begin position="62"/>
        <end position="77"/>
    </location>
</feature>
<sequence length="95" mass="10145">MIAEALDTLWTLLLAGGAWLLGLALAATAALYACAVAVAVACRWAWRALRAAWKALRRAHTAPRDSRDATHAPEPADARTAPRVPTWAQTDKEAA</sequence>
<reference evidence="3" key="2">
    <citation type="submission" date="2020-09" db="EMBL/GenBank/DDBJ databases">
        <authorList>
            <person name="Sun Q."/>
            <person name="Ohkuma M."/>
        </authorList>
    </citation>
    <scope>NUCLEOTIDE SEQUENCE</scope>
    <source>
        <strain evidence="3">JCM 4477</strain>
    </source>
</reference>
<dbReference type="AlphaFoldDB" id="A0A919A397"/>
<name>A0A919A397_9ACTN</name>
<reference evidence="3" key="1">
    <citation type="journal article" date="2014" name="Int. J. Syst. Evol. Microbiol.">
        <title>Complete genome sequence of Corynebacterium casei LMG S-19264T (=DSM 44701T), isolated from a smear-ripened cheese.</title>
        <authorList>
            <consortium name="US DOE Joint Genome Institute (JGI-PGF)"/>
            <person name="Walter F."/>
            <person name="Albersmeier A."/>
            <person name="Kalinowski J."/>
            <person name="Ruckert C."/>
        </authorList>
    </citation>
    <scope>NUCLEOTIDE SEQUENCE</scope>
    <source>
        <strain evidence="3">JCM 4477</strain>
    </source>
</reference>
<evidence type="ECO:0000256" key="2">
    <source>
        <dbReference type="SAM" id="Phobius"/>
    </source>
</evidence>
<evidence type="ECO:0000313" key="4">
    <source>
        <dbReference type="Proteomes" id="UP000630718"/>
    </source>
</evidence>
<protein>
    <submittedName>
        <fullName evidence="3">Uncharacterized protein</fullName>
    </submittedName>
</protein>
<comment type="caution">
    <text evidence="3">The sequence shown here is derived from an EMBL/GenBank/DDBJ whole genome shotgun (WGS) entry which is preliminary data.</text>
</comment>
<keyword evidence="2" id="KW-0812">Transmembrane</keyword>
<feature type="region of interest" description="Disordered" evidence="1">
    <location>
        <begin position="59"/>
        <end position="95"/>
    </location>
</feature>
<keyword evidence="4" id="KW-1185">Reference proteome</keyword>
<evidence type="ECO:0000256" key="1">
    <source>
        <dbReference type="SAM" id="MobiDB-lite"/>
    </source>
</evidence>
<keyword evidence="2" id="KW-1133">Transmembrane helix</keyword>
<accession>A0A919A397</accession>
<keyword evidence="2" id="KW-0472">Membrane</keyword>
<organism evidence="3 4">
    <name type="scientific">Streptomyces fumanus</name>
    <dbReference type="NCBI Taxonomy" id="67302"/>
    <lineage>
        <taxon>Bacteria</taxon>
        <taxon>Bacillati</taxon>
        <taxon>Actinomycetota</taxon>
        <taxon>Actinomycetes</taxon>
        <taxon>Kitasatosporales</taxon>
        <taxon>Streptomycetaceae</taxon>
        <taxon>Streptomyces</taxon>
    </lineage>
</organism>
<dbReference type="EMBL" id="BNBI01000001">
    <property type="protein sequence ID" value="GHE84910.1"/>
    <property type="molecule type" value="Genomic_DNA"/>
</dbReference>
<dbReference type="Proteomes" id="UP000630718">
    <property type="component" value="Unassembled WGS sequence"/>
</dbReference>
<feature type="transmembrane region" description="Helical" evidence="2">
    <location>
        <begin position="20"/>
        <end position="46"/>
    </location>
</feature>
<evidence type="ECO:0000313" key="3">
    <source>
        <dbReference type="EMBL" id="GHE84910.1"/>
    </source>
</evidence>
<gene>
    <name evidence="3" type="ORF">GCM10018772_05030</name>
</gene>
<proteinExistence type="predicted"/>